<feature type="signal peptide" evidence="1">
    <location>
        <begin position="1"/>
        <end position="20"/>
    </location>
</feature>
<dbReference type="Gene3D" id="2.40.160.10">
    <property type="entry name" value="Porin"/>
    <property type="match status" value="1"/>
</dbReference>
<evidence type="ECO:0000313" key="2">
    <source>
        <dbReference type="EMBL" id="GGK16193.1"/>
    </source>
</evidence>
<proteinExistence type="predicted"/>
<dbReference type="EMBL" id="BMME01000002">
    <property type="protein sequence ID" value="GGK16193.1"/>
    <property type="molecule type" value="Genomic_DNA"/>
</dbReference>
<reference evidence="3" key="1">
    <citation type="journal article" date="2019" name="Int. J. Syst. Evol. Microbiol.">
        <title>The Global Catalogue of Microorganisms (GCM) 10K type strain sequencing project: providing services to taxonomists for standard genome sequencing and annotation.</title>
        <authorList>
            <consortium name="The Broad Institute Genomics Platform"/>
            <consortium name="The Broad Institute Genome Sequencing Center for Infectious Disease"/>
            <person name="Wu L."/>
            <person name="Ma J."/>
        </authorList>
    </citation>
    <scope>NUCLEOTIDE SEQUENCE [LARGE SCALE GENOMIC DNA]</scope>
    <source>
        <strain evidence="3">CGMCC 1.8985</strain>
    </source>
</reference>
<dbReference type="InterPro" id="IPR023614">
    <property type="entry name" value="Porin_dom_sf"/>
</dbReference>
<accession>A0ABQ2EQB2</accession>
<comment type="caution">
    <text evidence="2">The sequence shown here is derived from an EMBL/GenBank/DDBJ whole genome shotgun (WGS) entry which is preliminary data.</text>
</comment>
<dbReference type="Proteomes" id="UP000599009">
    <property type="component" value="Unassembled WGS sequence"/>
</dbReference>
<keyword evidence="3" id="KW-1185">Reference proteome</keyword>
<dbReference type="InterPro" id="IPR026364">
    <property type="entry name" value="Ax21"/>
</dbReference>
<dbReference type="RefSeq" id="WP_132986594.1">
    <property type="nucleotide sequence ID" value="NZ_BMME01000002.1"/>
</dbReference>
<evidence type="ECO:0000313" key="3">
    <source>
        <dbReference type="Proteomes" id="UP000599009"/>
    </source>
</evidence>
<feature type="chain" id="PRO_5047478462" evidence="1">
    <location>
        <begin position="21"/>
        <end position="188"/>
    </location>
</feature>
<gene>
    <name evidence="2" type="ORF">GCM10011394_26760</name>
</gene>
<dbReference type="NCBIfam" id="NF041455">
    <property type="entry name" value="DSF_Ax21"/>
    <property type="match status" value="1"/>
</dbReference>
<keyword evidence="1" id="KW-0732">Signal</keyword>
<dbReference type="SUPFAM" id="SSF56935">
    <property type="entry name" value="Porins"/>
    <property type="match status" value="1"/>
</dbReference>
<sequence>MKRSLIAIALAASLPLAANAAEGISYNYLEAGYLASNGDVDADGYAANGSFAFHDNFHVFGGFNSQEIDDTRIDVDQYRIGLGYNLGISQRTDLLARVAYQKLDAGRVLGNDLDFDGWSTEVGARSLLANNFDGYALVGYEDYDGGIDGDFYGRLGANVRFSPNWGLNGDVKFNGDVTEWFVGPRFTW</sequence>
<name>A0ABQ2EQB2_9GAMM</name>
<organism evidence="2 3">
    <name type="scientific">Luteimonas terricola</name>
    <dbReference type="NCBI Taxonomy" id="645597"/>
    <lineage>
        <taxon>Bacteria</taxon>
        <taxon>Pseudomonadati</taxon>
        <taxon>Pseudomonadota</taxon>
        <taxon>Gammaproteobacteria</taxon>
        <taxon>Lysobacterales</taxon>
        <taxon>Lysobacteraceae</taxon>
        <taxon>Luteimonas</taxon>
    </lineage>
</organism>
<protein>
    <submittedName>
        <fullName evidence="2">Ax21 family protein</fullName>
    </submittedName>
</protein>
<evidence type="ECO:0000256" key="1">
    <source>
        <dbReference type="SAM" id="SignalP"/>
    </source>
</evidence>